<gene>
    <name evidence="2" type="ORF">LVIROSA_LOCUS1119</name>
</gene>
<organism evidence="2 3">
    <name type="scientific">Lactuca virosa</name>
    <dbReference type="NCBI Taxonomy" id="75947"/>
    <lineage>
        <taxon>Eukaryota</taxon>
        <taxon>Viridiplantae</taxon>
        <taxon>Streptophyta</taxon>
        <taxon>Embryophyta</taxon>
        <taxon>Tracheophyta</taxon>
        <taxon>Spermatophyta</taxon>
        <taxon>Magnoliopsida</taxon>
        <taxon>eudicotyledons</taxon>
        <taxon>Gunneridae</taxon>
        <taxon>Pentapetalae</taxon>
        <taxon>asterids</taxon>
        <taxon>campanulids</taxon>
        <taxon>Asterales</taxon>
        <taxon>Asteraceae</taxon>
        <taxon>Cichorioideae</taxon>
        <taxon>Cichorieae</taxon>
        <taxon>Lactucinae</taxon>
        <taxon>Lactuca</taxon>
    </lineage>
</organism>
<feature type="chain" id="PRO_5044020975" evidence="1">
    <location>
        <begin position="26"/>
        <end position="85"/>
    </location>
</feature>
<dbReference type="EMBL" id="CAKMRJ010000001">
    <property type="protein sequence ID" value="CAH1413145.1"/>
    <property type="molecule type" value="Genomic_DNA"/>
</dbReference>
<comment type="caution">
    <text evidence="2">The sequence shown here is derived from an EMBL/GenBank/DDBJ whole genome shotgun (WGS) entry which is preliminary data.</text>
</comment>
<evidence type="ECO:0000313" key="2">
    <source>
        <dbReference type="EMBL" id="CAH1413145.1"/>
    </source>
</evidence>
<keyword evidence="3" id="KW-1185">Reference proteome</keyword>
<reference evidence="2 3" key="1">
    <citation type="submission" date="2022-01" db="EMBL/GenBank/DDBJ databases">
        <authorList>
            <person name="Xiong W."/>
            <person name="Schranz E."/>
        </authorList>
    </citation>
    <scope>NUCLEOTIDE SEQUENCE [LARGE SCALE GENOMIC DNA]</scope>
</reference>
<dbReference type="Proteomes" id="UP001157418">
    <property type="component" value="Unassembled WGS sequence"/>
</dbReference>
<dbReference type="AlphaFoldDB" id="A0AAU9LU25"/>
<evidence type="ECO:0000256" key="1">
    <source>
        <dbReference type="SAM" id="SignalP"/>
    </source>
</evidence>
<evidence type="ECO:0000313" key="3">
    <source>
        <dbReference type="Proteomes" id="UP001157418"/>
    </source>
</evidence>
<accession>A0AAU9LU25</accession>
<name>A0AAU9LU25_9ASTR</name>
<sequence length="85" mass="9694">MVKLMRAYAIILCLTFLTLLVGREGTRVASKAEEEKIGWSICNAYRAFPGLKWCCCDDQISCFSTKESCVQFCAERRRVCDESKL</sequence>
<keyword evidence="1" id="KW-0732">Signal</keyword>
<proteinExistence type="predicted"/>
<feature type="signal peptide" evidence="1">
    <location>
        <begin position="1"/>
        <end position="25"/>
    </location>
</feature>
<protein>
    <submittedName>
        <fullName evidence="2">Uncharacterized protein</fullName>
    </submittedName>
</protein>